<feature type="non-terminal residue" evidence="1">
    <location>
        <position position="1"/>
    </location>
</feature>
<proteinExistence type="predicted"/>
<organism evidence="1 2">
    <name type="scientific">Lunasporangiospora selenospora</name>
    <dbReference type="NCBI Taxonomy" id="979761"/>
    <lineage>
        <taxon>Eukaryota</taxon>
        <taxon>Fungi</taxon>
        <taxon>Fungi incertae sedis</taxon>
        <taxon>Mucoromycota</taxon>
        <taxon>Mortierellomycotina</taxon>
        <taxon>Mortierellomycetes</taxon>
        <taxon>Mortierellales</taxon>
        <taxon>Mortierellaceae</taxon>
        <taxon>Lunasporangiospora</taxon>
    </lineage>
</organism>
<dbReference type="Proteomes" id="UP000780801">
    <property type="component" value="Unassembled WGS sequence"/>
</dbReference>
<dbReference type="AlphaFoldDB" id="A0A9P6K924"/>
<dbReference type="EMBL" id="JAABOA010007038">
    <property type="protein sequence ID" value="KAF9552073.1"/>
    <property type="molecule type" value="Genomic_DNA"/>
</dbReference>
<accession>A0A9P6K924</accession>
<comment type="caution">
    <text evidence="1">The sequence shown here is derived from an EMBL/GenBank/DDBJ whole genome shotgun (WGS) entry which is preliminary data.</text>
</comment>
<evidence type="ECO:0000313" key="2">
    <source>
        <dbReference type="Proteomes" id="UP000780801"/>
    </source>
</evidence>
<evidence type="ECO:0000313" key="1">
    <source>
        <dbReference type="EMBL" id="KAF9552073.1"/>
    </source>
</evidence>
<dbReference type="InterPro" id="IPR029021">
    <property type="entry name" value="Prot-tyrosine_phosphatase-like"/>
</dbReference>
<dbReference type="OrthoDB" id="5632at2759"/>
<name>A0A9P6K924_9FUNG</name>
<dbReference type="Gene3D" id="3.90.190.10">
    <property type="entry name" value="Protein tyrosine phosphatase superfamily"/>
    <property type="match status" value="1"/>
</dbReference>
<gene>
    <name evidence="1" type="primary">PTP4A1_4</name>
    <name evidence="1" type="ORF">BGW38_009512</name>
</gene>
<sequence length="71" mass="8124">MLAGPQAPRLLNRPALIEYKHMRFLVLDAPSDSNLHLYVSEFVRYDVKDVVRVCEPTYSIESLGAQSIKVY</sequence>
<reference evidence="1" key="1">
    <citation type="journal article" date="2020" name="Fungal Divers.">
        <title>Resolving the Mortierellaceae phylogeny through synthesis of multi-gene phylogenetics and phylogenomics.</title>
        <authorList>
            <person name="Vandepol N."/>
            <person name="Liber J."/>
            <person name="Desiro A."/>
            <person name="Na H."/>
            <person name="Kennedy M."/>
            <person name="Barry K."/>
            <person name="Grigoriev I.V."/>
            <person name="Miller A.N."/>
            <person name="O'Donnell K."/>
            <person name="Stajich J.E."/>
            <person name="Bonito G."/>
        </authorList>
    </citation>
    <scope>NUCLEOTIDE SEQUENCE</scope>
    <source>
        <strain evidence="1">KOD1015</strain>
    </source>
</reference>
<protein>
    <submittedName>
        <fullName evidence="1">Protein tyrosine phosphatase type IVA 1</fullName>
    </submittedName>
</protein>
<keyword evidence="2" id="KW-1185">Reference proteome</keyword>